<dbReference type="EMBL" id="UZAF01018215">
    <property type="protein sequence ID" value="VDO49206.1"/>
    <property type="molecule type" value="Genomic_DNA"/>
</dbReference>
<feature type="transmembrane region" description="Helical" evidence="1">
    <location>
        <begin position="59"/>
        <end position="77"/>
    </location>
</feature>
<name>A0A0N4WPY7_HAEPC</name>
<reference evidence="2 3" key="2">
    <citation type="submission" date="2018-11" db="EMBL/GenBank/DDBJ databases">
        <authorList>
            <consortium name="Pathogen Informatics"/>
        </authorList>
    </citation>
    <scope>NUCLEOTIDE SEQUENCE [LARGE SCALE GENOMIC DNA]</scope>
    <source>
        <strain evidence="2 3">MHpl1</strain>
    </source>
</reference>
<organism evidence="4">
    <name type="scientific">Haemonchus placei</name>
    <name type="common">Barber's pole worm</name>
    <dbReference type="NCBI Taxonomy" id="6290"/>
    <lineage>
        <taxon>Eukaryota</taxon>
        <taxon>Metazoa</taxon>
        <taxon>Ecdysozoa</taxon>
        <taxon>Nematoda</taxon>
        <taxon>Chromadorea</taxon>
        <taxon>Rhabditida</taxon>
        <taxon>Rhabditina</taxon>
        <taxon>Rhabditomorpha</taxon>
        <taxon>Strongyloidea</taxon>
        <taxon>Trichostrongylidae</taxon>
        <taxon>Haemonchus</taxon>
    </lineage>
</organism>
<evidence type="ECO:0000256" key="1">
    <source>
        <dbReference type="SAM" id="Phobius"/>
    </source>
</evidence>
<reference evidence="4" key="1">
    <citation type="submission" date="2017-02" db="UniProtKB">
        <authorList>
            <consortium name="WormBaseParasite"/>
        </authorList>
    </citation>
    <scope>IDENTIFICATION</scope>
</reference>
<accession>A0A0N4WPY7</accession>
<protein>
    <submittedName>
        <fullName evidence="4">BCMA-Tall_bind domain-containing protein</fullName>
    </submittedName>
</protein>
<evidence type="ECO:0000313" key="2">
    <source>
        <dbReference type="EMBL" id="VDO49206.1"/>
    </source>
</evidence>
<evidence type="ECO:0000313" key="3">
    <source>
        <dbReference type="Proteomes" id="UP000268014"/>
    </source>
</evidence>
<keyword evidence="1" id="KW-0812">Transmembrane</keyword>
<dbReference type="Proteomes" id="UP000268014">
    <property type="component" value="Unassembled WGS sequence"/>
</dbReference>
<gene>
    <name evidence="2" type="ORF">HPLM_LOCUS13454</name>
</gene>
<sequence length="83" mass="9524">MCGGCSRHRDIVQNITACTMECQRSTIEDGKKLAQVLGVLEGLQRTREVLLKRSTDLTYLWMITCLIIQICLPKIFIARWSRP</sequence>
<dbReference type="OrthoDB" id="5896738at2759"/>
<evidence type="ECO:0000313" key="4">
    <source>
        <dbReference type="WBParaSite" id="HPLM_0001346201-mRNA-1"/>
    </source>
</evidence>
<proteinExistence type="predicted"/>
<keyword evidence="1" id="KW-0472">Membrane</keyword>
<dbReference type="AlphaFoldDB" id="A0A0N4WPY7"/>
<keyword evidence="1" id="KW-1133">Transmembrane helix</keyword>
<dbReference type="WBParaSite" id="HPLM_0001346201-mRNA-1">
    <property type="protein sequence ID" value="HPLM_0001346201-mRNA-1"/>
    <property type="gene ID" value="HPLM_0001346201"/>
</dbReference>
<keyword evidence="3" id="KW-1185">Reference proteome</keyword>